<sequence length="45" mass="4760">MDRVTHAAADPIGEPPPPEARRGPSSPVPSLSGVPWGQGEDPEWE</sequence>
<evidence type="ECO:0000256" key="1">
    <source>
        <dbReference type="SAM" id="MobiDB-lite"/>
    </source>
</evidence>
<dbReference type="Proteomes" id="UP000011682">
    <property type="component" value="Unassembled WGS sequence"/>
</dbReference>
<name>S9QHA2_CYSF2</name>
<reference evidence="2" key="1">
    <citation type="submission" date="2013-05" db="EMBL/GenBank/DDBJ databases">
        <title>Genome assembly of Cystobacter fuscus DSM 2262.</title>
        <authorList>
            <person name="Sharma G."/>
            <person name="Khatri I."/>
            <person name="Kaur C."/>
            <person name="Mayilraj S."/>
            <person name="Subramanian S."/>
        </authorList>
    </citation>
    <scope>NUCLEOTIDE SEQUENCE [LARGE SCALE GENOMIC DNA]</scope>
    <source>
        <strain evidence="2">DSM 2262</strain>
    </source>
</reference>
<evidence type="ECO:0000313" key="2">
    <source>
        <dbReference type="EMBL" id="EPX60644.1"/>
    </source>
</evidence>
<gene>
    <name evidence="2" type="ORF">D187_001293</name>
</gene>
<feature type="region of interest" description="Disordered" evidence="1">
    <location>
        <begin position="1"/>
        <end position="45"/>
    </location>
</feature>
<accession>S9QHA2</accession>
<feature type="compositionally biased region" description="Low complexity" evidence="1">
    <location>
        <begin position="23"/>
        <end position="35"/>
    </location>
</feature>
<keyword evidence="3" id="KW-1185">Reference proteome</keyword>
<proteinExistence type="predicted"/>
<dbReference type="AlphaFoldDB" id="S9QHA2"/>
<comment type="caution">
    <text evidence="2">The sequence shown here is derived from an EMBL/GenBank/DDBJ whole genome shotgun (WGS) entry which is preliminary data.</text>
</comment>
<evidence type="ECO:0000313" key="3">
    <source>
        <dbReference type="Proteomes" id="UP000011682"/>
    </source>
</evidence>
<dbReference type="EMBL" id="ANAH02000011">
    <property type="protein sequence ID" value="EPX60644.1"/>
    <property type="molecule type" value="Genomic_DNA"/>
</dbReference>
<protein>
    <submittedName>
        <fullName evidence="2">Uncharacterized protein</fullName>
    </submittedName>
</protein>
<organism evidence="2 3">
    <name type="scientific">Cystobacter fuscus (strain ATCC 25194 / DSM 2262 / NBRC 100088 / M29)</name>
    <dbReference type="NCBI Taxonomy" id="1242864"/>
    <lineage>
        <taxon>Bacteria</taxon>
        <taxon>Pseudomonadati</taxon>
        <taxon>Myxococcota</taxon>
        <taxon>Myxococcia</taxon>
        <taxon>Myxococcales</taxon>
        <taxon>Cystobacterineae</taxon>
        <taxon>Archangiaceae</taxon>
        <taxon>Cystobacter</taxon>
    </lineage>
</organism>